<evidence type="ECO:0000313" key="9">
    <source>
        <dbReference type="EMBL" id="KAB7656567.1"/>
    </source>
</evidence>
<evidence type="ECO:0000256" key="4">
    <source>
        <dbReference type="ARBA" id="ARBA00022475"/>
    </source>
</evidence>
<evidence type="ECO:0000256" key="1">
    <source>
        <dbReference type="ARBA" id="ARBA00004651"/>
    </source>
</evidence>
<keyword evidence="7 8" id="KW-0472">Membrane</keyword>
<comment type="subcellular location">
    <subcellularLocation>
        <location evidence="1">Cell membrane</location>
        <topology evidence="1">Multi-pass membrane protein</topology>
    </subcellularLocation>
</comment>
<comment type="similarity">
    <text evidence="2">Belongs to the DcuC/DcuD transporter (TC 2.A.61) family.</text>
</comment>
<evidence type="ECO:0000313" key="10">
    <source>
        <dbReference type="Proteomes" id="UP000430564"/>
    </source>
</evidence>
<dbReference type="OrthoDB" id="1674075at2"/>
<reference evidence="9 10" key="1">
    <citation type="submission" date="2019-10" db="EMBL/GenBank/DDBJ databases">
        <title>Genome diversity of Sutterella seckii.</title>
        <authorList>
            <person name="Chaplin A.V."/>
            <person name="Sokolova S.R."/>
            <person name="Mosin K.A."/>
            <person name="Ivanova E.L."/>
            <person name="Kochetkova T.O."/>
            <person name="Goltsov A.Y."/>
            <person name="Trofimov D.Y."/>
            <person name="Efimov B.A."/>
        </authorList>
    </citation>
    <scope>NUCLEOTIDE SEQUENCE [LARGE SCALE GENOMIC DNA]</scope>
    <source>
        <strain evidence="9 10">ASD393</strain>
    </source>
</reference>
<dbReference type="PANTHER" id="PTHR42002:SF2">
    <property type="entry name" value="ANAEROBIC C4-DICARBOXYLATE TRANSPORTER DCUC-RELATED"/>
    <property type="match status" value="1"/>
</dbReference>
<gene>
    <name evidence="9" type="ORF">GBM95_08920</name>
</gene>
<evidence type="ECO:0000256" key="2">
    <source>
        <dbReference type="ARBA" id="ARBA00005275"/>
    </source>
</evidence>
<sequence>MLGLIISLIVIVWVGWMIAKKGYATAVLMIAGVVLLACAVLIDADPGIALKKGTGSAFFDIFKVVESTLSTTLGGLGLSIMAMGGFARYMDTLHAGSALYAVVGGPLKYIRSPYILACMGFVVTQIIGMAIPSASGLALMLMVTLYPVLIRAGVTRMTAVCIIAASRFFDLGPGSANCMLAARTSGIEWAEYFLGWQMKIYFPLLICMLVAQYFTQKYWDKREGIDEGYQALQEQFKKEAAQELPVPKLYAILPIVPLVILLVFNPVVIGRWGISIKVGVPAAIVLSVLTAMAFELIRTRKVLEVLGGMKAFFEGMAKQFAVVVALIVAGQVFGKGLIAIGAVDSLISGVESMGLGVGFMVVVMSLVIGVVAFLMGSGNAPFFSFASLIPGIASKFGVHSADMLLPLQTMTGFGRTLSPVTGAIVAVAGIAGVSPFQIVKRNAIPLVLCILLNYVLTFTIVI</sequence>
<dbReference type="EMBL" id="WEHX01000070">
    <property type="protein sequence ID" value="KAB7656567.1"/>
    <property type="molecule type" value="Genomic_DNA"/>
</dbReference>
<feature type="transmembrane region" description="Helical" evidence="8">
    <location>
        <begin position="249"/>
        <end position="274"/>
    </location>
</feature>
<keyword evidence="3" id="KW-0813">Transport</keyword>
<name>A0A6I1EQT5_9BURK</name>
<dbReference type="NCBIfam" id="NF037994">
    <property type="entry name" value="DcuC_1"/>
    <property type="match status" value="1"/>
</dbReference>
<evidence type="ECO:0000256" key="7">
    <source>
        <dbReference type="ARBA" id="ARBA00023136"/>
    </source>
</evidence>
<dbReference type="PANTHER" id="PTHR42002">
    <property type="entry name" value="ANAEROBIC C4-DICARBOXYLATE TRANSPORTER DCUC-RELATED"/>
    <property type="match status" value="1"/>
</dbReference>
<feature type="transmembrane region" description="Helical" evidence="8">
    <location>
        <begin position="418"/>
        <end position="436"/>
    </location>
</feature>
<feature type="transmembrane region" description="Helical" evidence="8">
    <location>
        <begin position="27"/>
        <end position="44"/>
    </location>
</feature>
<feature type="transmembrane region" description="Helical" evidence="8">
    <location>
        <begin position="443"/>
        <end position="461"/>
    </location>
</feature>
<dbReference type="RefSeq" id="WP_152158782.1">
    <property type="nucleotide sequence ID" value="NZ_WEHX01000070.1"/>
</dbReference>
<protein>
    <submittedName>
        <fullName evidence="9">Anaerobic C4-dicarboxylate transporter DcuC</fullName>
    </submittedName>
</protein>
<accession>A0A6I1EQT5</accession>
<evidence type="ECO:0000256" key="8">
    <source>
        <dbReference type="SAM" id="Phobius"/>
    </source>
</evidence>
<evidence type="ECO:0000256" key="5">
    <source>
        <dbReference type="ARBA" id="ARBA00022692"/>
    </source>
</evidence>
<dbReference type="GO" id="GO:0015556">
    <property type="term" value="F:C4-dicarboxylate transmembrane transporter activity"/>
    <property type="evidence" value="ECO:0007669"/>
    <property type="project" value="InterPro"/>
</dbReference>
<keyword evidence="5 8" id="KW-0812">Transmembrane</keyword>
<evidence type="ECO:0000256" key="6">
    <source>
        <dbReference type="ARBA" id="ARBA00022989"/>
    </source>
</evidence>
<feature type="transmembrane region" description="Helical" evidence="8">
    <location>
        <begin position="64"/>
        <end position="87"/>
    </location>
</feature>
<feature type="transmembrane region" description="Helical" evidence="8">
    <location>
        <begin position="320"/>
        <end position="343"/>
    </location>
</feature>
<dbReference type="NCBIfam" id="TIGR00771">
    <property type="entry name" value="DcuC"/>
    <property type="match status" value="1"/>
</dbReference>
<proteinExistence type="inferred from homology"/>
<dbReference type="InterPro" id="IPR004669">
    <property type="entry name" value="C4_dicarb_anaerob_car"/>
</dbReference>
<dbReference type="GO" id="GO:0005886">
    <property type="term" value="C:plasma membrane"/>
    <property type="evidence" value="ECO:0007669"/>
    <property type="project" value="UniProtKB-SubCell"/>
</dbReference>
<feature type="transmembrane region" description="Helical" evidence="8">
    <location>
        <begin position="280"/>
        <end position="299"/>
    </location>
</feature>
<dbReference type="InterPro" id="IPR018385">
    <property type="entry name" value="C4_dicarb_anaerob_car-like"/>
</dbReference>
<feature type="transmembrane region" description="Helical" evidence="8">
    <location>
        <begin position="355"/>
        <end position="375"/>
    </location>
</feature>
<keyword evidence="4" id="KW-1003">Cell membrane</keyword>
<dbReference type="Proteomes" id="UP000430564">
    <property type="component" value="Unassembled WGS sequence"/>
</dbReference>
<organism evidence="9 10">
    <name type="scientific">Sutterella seckii</name>
    <dbReference type="NCBI Taxonomy" id="1944635"/>
    <lineage>
        <taxon>Bacteria</taxon>
        <taxon>Pseudomonadati</taxon>
        <taxon>Pseudomonadota</taxon>
        <taxon>Betaproteobacteria</taxon>
        <taxon>Burkholderiales</taxon>
        <taxon>Sutterellaceae</taxon>
        <taxon>Sutterella</taxon>
    </lineage>
</organism>
<dbReference type="AlphaFoldDB" id="A0A6I1EQT5"/>
<keyword evidence="6 8" id="KW-1133">Transmembrane helix</keyword>
<comment type="caution">
    <text evidence="9">The sequence shown here is derived from an EMBL/GenBank/DDBJ whole genome shotgun (WGS) entry which is preliminary data.</text>
</comment>
<dbReference type="Pfam" id="PF03606">
    <property type="entry name" value="DcuC"/>
    <property type="match status" value="1"/>
</dbReference>
<feature type="transmembrane region" description="Helical" evidence="8">
    <location>
        <begin position="114"/>
        <end position="141"/>
    </location>
</feature>
<feature type="transmembrane region" description="Helical" evidence="8">
    <location>
        <begin position="189"/>
        <end position="214"/>
    </location>
</feature>
<evidence type="ECO:0000256" key="3">
    <source>
        <dbReference type="ARBA" id="ARBA00022448"/>
    </source>
</evidence>